<comment type="caution">
    <text evidence="1">The sequence shown here is derived from an EMBL/GenBank/DDBJ whole genome shotgun (WGS) entry which is preliminary data.</text>
</comment>
<gene>
    <name evidence="1" type="ORF">AVEN_49324_1</name>
</gene>
<evidence type="ECO:0000313" key="2">
    <source>
        <dbReference type="Proteomes" id="UP000499080"/>
    </source>
</evidence>
<name>A0A4Y2UEV0_ARAVE</name>
<sequence length="123" mass="14307">MAWRHSTQFHLLAHPFRKVIHANYRPIGSRFGSGYSEPAISNHSASVSVIPGVWEFEIFLWQFRRYRQLGYMEKFGRELSYLAFVLQVASTQLLQFLLRLMFSPLLPLFFRLPPPSCFSPPSG</sequence>
<reference evidence="1 2" key="1">
    <citation type="journal article" date="2019" name="Sci. Rep.">
        <title>Orb-weaving spider Araneus ventricosus genome elucidates the spidroin gene catalogue.</title>
        <authorList>
            <person name="Kono N."/>
            <person name="Nakamura H."/>
            <person name="Ohtoshi R."/>
            <person name="Moran D.A.P."/>
            <person name="Shinohara A."/>
            <person name="Yoshida Y."/>
            <person name="Fujiwara M."/>
            <person name="Mori M."/>
            <person name="Tomita M."/>
            <person name="Arakawa K."/>
        </authorList>
    </citation>
    <scope>NUCLEOTIDE SEQUENCE [LARGE SCALE GENOMIC DNA]</scope>
</reference>
<organism evidence="1 2">
    <name type="scientific">Araneus ventricosus</name>
    <name type="common">Orbweaver spider</name>
    <name type="synonym">Epeira ventricosa</name>
    <dbReference type="NCBI Taxonomy" id="182803"/>
    <lineage>
        <taxon>Eukaryota</taxon>
        <taxon>Metazoa</taxon>
        <taxon>Ecdysozoa</taxon>
        <taxon>Arthropoda</taxon>
        <taxon>Chelicerata</taxon>
        <taxon>Arachnida</taxon>
        <taxon>Araneae</taxon>
        <taxon>Araneomorphae</taxon>
        <taxon>Entelegynae</taxon>
        <taxon>Araneoidea</taxon>
        <taxon>Araneidae</taxon>
        <taxon>Araneus</taxon>
    </lineage>
</organism>
<keyword evidence="2" id="KW-1185">Reference proteome</keyword>
<dbReference type="AlphaFoldDB" id="A0A4Y2UEV0"/>
<accession>A0A4Y2UEV0</accession>
<protein>
    <submittedName>
        <fullName evidence="1">Uncharacterized protein</fullName>
    </submittedName>
</protein>
<proteinExistence type="predicted"/>
<dbReference type="Proteomes" id="UP000499080">
    <property type="component" value="Unassembled WGS sequence"/>
</dbReference>
<evidence type="ECO:0000313" key="1">
    <source>
        <dbReference type="EMBL" id="GBO11569.1"/>
    </source>
</evidence>
<dbReference type="EMBL" id="BGPR01036371">
    <property type="protein sequence ID" value="GBO11569.1"/>
    <property type="molecule type" value="Genomic_DNA"/>
</dbReference>